<comment type="caution">
    <text evidence="15">The sequence shown here is derived from an EMBL/GenBank/DDBJ whole genome shotgun (WGS) entry which is preliminary data.</text>
</comment>
<name>A0ABD3FQG6_9STRA</name>
<evidence type="ECO:0000256" key="8">
    <source>
        <dbReference type="PIRSR" id="PIRSR604808-1"/>
    </source>
</evidence>
<evidence type="ECO:0000256" key="4">
    <source>
        <dbReference type="ARBA" id="ARBA00022801"/>
    </source>
</evidence>
<keyword evidence="6 9" id="KW-0460">Magnesium</keyword>
<evidence type="ECO:0000256" key="13">
    <source>
        <dbReference type="SAM" id="MobiDB-lite"/>
    </source>
</evidence>
<accession>A0ABD3FQG6</accession>
<gene>
    <name evidence="15" type="ORF">V7S43_006971</name>
</gene>
<evidence type="ECO:0000256" key="7">
    <source>
        <dbReference type="ARBA" id="ARBA00023242"/>
    </source>
</evidence>
<protein>
    <recommendedName>
        <fullName evidence="12">DNA-(apurinic or apyrimidinic site) endonuclease</fullName>
        <ecNumber evidence="12">3.1.-.-</ecNumber>
    </recommendedName>
</protein>
<feature type="compositionally biased region" description="Polar residues" evidence="13">
    <location>
        <begin position="381"/>
        <end position="390"/>
    </location>
</feature>
<dbReference type="InterPro" id="IPR036691">
    <property type="entry name" value="Endo/exonu/phosph_ase_sf"/>
</dbReference>
<sequence>MKRELRLVTWNVNGLRAVLQRLELSLLQFLESLKADVICLQETKMTRSELDEELVRPPGFDAYYSFCRHRGGYSGVVTFVKSDLPTVAAEEGLTGLWQTKDAVGHVGSLHDELPSKLVNDLEAEGRCIITDHQTFVLLNVYCPALASTDRLEYKLQFHSLLEDRVKALRAANKHVIVVGDVNIAHREIDHCDPDARRVDGSSFADHPCRRWMDSFLGPPEGRGQASPSDSNSENAATTNMIDAFRHFHPNETKSFTCWNTQTGARQTNYGTRIDYILVDPTFLESISSCNSIEADRLGSDHCPVVMTCNVVFDTDSSSNHGITAALCAKNFVEFSGTQQSIRSFVVRNSSALSADNDPTQSLTSPERTLAGVSRPNKRQNHGQQSITSFFSHTQTNRTTSLSTKHFWSEQELSAYQIVSGRVQLSERSTSRKPLEEEKLEWTRVLSGRPPPTPLCYCGQPTVLRSVLKANENWGRKFYVCTKPAVSRKLGMCFYGIVQYDEMPTMRVFLLKTFQQGEKGNPDARCDFFKWADNRVPKKRKTE</sequence>
<dbReference type="Gene3D" id="3.60.10.10">
    <property type="entry name" value="Endonuclease/exonuclease/phosphatase"/>
    <property type="match status" value="1"/>
</dbReference>
<feature type="domain" description="GRF-type" evidence="14">
    <location>
        <begin position="455"/>
        <end position="534"/>
    </location>
</feature>
<feature type="binding site" evidence="9">
    <location>
        <position position="42"/>
    </location>
    <ligand>
        <name>Mg(2+)</name>
        <dbReference type="ChEBI" id="CHEBI:18420"/>
        <label>1</label>
    </ligand>
</feature>
<dbReference type="Proteomes" id="UP001632037">
    <property type="component" value="Unassembled WGS sequence"/>
</dbReference>
<keyword evidence="3 11" id="KW-0863">Zinc-finger</keyword>
<dbReference type="CDD" id="cd09088">
    <property type="entry name" value="Ape2-like_AP-endo"/>
    <property type="match status" value="1"/>
</dbReference>
<evidence type="ECO:0000256" key="1">
    <source>
        <dbReference type="ARBA" id="ARBA00007092"/>
    </source>
</evidence>
<feature type="region of interest" description="Disordered" evidence="13">
    <location>
        <begin position="353"/>
        <end position="390"/>
    </location>
</feature>
<dbReference type="InterPro" id="IPR004808">
    <property type="entry name" value="AP_endonuc_1"/>
</dbReference>
<keyword evidence="4" id="KW-0378">Hydrolase</keyword>
<feature type="binding site" evidence="9">
    <location>
        <position position="11"/>
    </location>
    <ligand>
        <name>Mg(2+)</name>
        <dbReference type="ChEBI" id="CHEBI:18420"/>
        <label>1</label>
    </ligand>
</feature>
<comment type="cofactor">
    <cofactor evidence="9 12">
        <name>Mg(2+)</name>
        <dbReference type="ChEBI" id="CHEBI:18420"/>
    </cofactor>
    <cofactor evidence="9 12">
        <name>Mn(2+)</name>
        <dbReference type="ChEBI" id="CHEBI:29035"/>
    </cofactor>
    <text evidence="9 12">Probably binds two magnesium or manganese ions per subunit.</text>
</comment>
<dbReference type="SUPFAM" id="SSF56219">
    <property type="entry name" value="DNase I-like"/>
    <property type="match status" value="1"/>
</dbReference>
<evidence type="ECO:0000256" key="9">
    <source>
        <dbReference type="PIRSR" id="PIRSR604808-2"/>
    </source>
</evidence>
<feature type="active site" description="Proton acceptor" evidence="8">
    <location>
        <position position="301"/>
    </location>
</feature>
<dbReference type="PROSITE" id="PS51435">
    <property type="entry name" value="AP_NUCLEASE_F1_4"/>
    <property type="match status" value="1"/>
</dbReference>
<dbReference type="PANTHER" id="PTHR22748:SF4">
    <property type="entry name" value="DNA-(APURINIC OR APYRIMIDINIC SITE) ENDONUCLEASE 2"/>
    <property type="match status" value="1"/>
</dbReference>
<comment type="similarity">
    <text evidence="1 12">Belongs to the DNA repair enzymes AP/ExoA family.</text>
</comment>
<feature type="site" description="Transition state stabilizer" evidence="10">
    <location>
        <position position="182"/>
    </location>
</feature>
<feature type="compositionally biased region" description="Polar residues" evidence="13">
    <location>
        <begin position="353"/>
        <end position="366"/>
    </location>
</feature>
<dbReference type="PROSITE" id="PS00726">
    <property type="entry name" value="AP_NUCLEASE_F1_1"/>
    <property type="match status" value="1"/>
</dbReference>
<dbReference type="NCBIfam" id="TIGR00633">
    <property type="entry name" value="xth"/>
    <property type="match status" value="1"/>
</dbReference>
<feature type="site" description="Important for catalytic activity" evidence="10">
    <location>
        <position position="274"/>
    </location>
</feature>
<evidence type="ECO:0000256" key="11">
    <source>
        <dbReference type="PROSITE-ProRule" id="PRU01343"/>
    </source>
</evidence>
<keyword evidence="12" id="KW-0227">DNA damage</keyword>
<dbReference type="Pfam" id="PF03372">
    <property type="entry name" value="Exo_endo_phos"/>
    <property type="match status" value="1"/>
</dbReference>
<dbReference type="InterPro" id="IPR005135">
    <property type="entry name" value="Endo/exonuclease/phosphatase"/>
</dbReference>
<proteinExistence type="inferred from homology"/>
<evidence type="ECO:0000256" key="10">
    <source>
        <dbReference type="PIRSR" id="PIRSR604808-3"/>
    </source>
</evidence>
<evidence type="ECO:0000256" key="12">
    <source>
        <dbReference type="RuleBase" id="RU362131"/>
    </source>
</evidence>
<feature type="active site" evidence="8">
    <location>
        <position position="141"/>
    </location>
</feature>
<organism evidence="15 16">
    <name type="scientific">Phytophthora oleae</name>
    <dbReference type="NCBI Taxonomy" id="2107226"/>
    <lineage>
        <taxon>Eukaryota</taxon>
        <taxon>Sar</taxon>
        <taxon>Stramenopiles</taxon>
        <taxon>Oomycota</taxon>
        <taxon>Peronosporomycetes</taxon>
        <taxon>Peronosporales</taxon>
        <taxon>Peronosporaceae</taxon>
        <taxon>Phytophthora</taxon>
    </lineage>
</organism>
<dbReference type="GO" id="GO:0008270">
    <property type="term" value="F:zinc ion binding"/>
    <property type="evidence" value="ECO:0007669"/>
    <property type="project" value="UniProtKB-KW"/>
</dbReference>
<evidence type="ECO:0000313" key="15">
    <source>
        <dbReference type="EMBL" id="KAL3668107.1"/>
    </source>
</evidence>
<evidence type="ECO:0000256" key="6">
    <source>
        <dbReference type="ARBA" id="ARBA00022842"/>
    </source>
</evidence>
<dbReference type="EC" id="3.1.-.-" evidence="12"/>
<evidence type="ECO:0000313" key="16">
    <source>
        <dbReference type="Proteomes" id="UP001632037"/>
    </source>
</evidence>
<keyword evidence="12" id="KW-0234">DNA repair</keyword>
<dbReference type="EMBL" id="JBIMZQ010000012">
    <property type="protein sequence ID" value="KAL3668107.1"/>
    <property type="molecule type" value="Genomic_DNA"/>
</dbReference>
<dbReference type="GO" id="GO:0006281">
    <property type="term" value="P:DNA repair"/>
    <property type="evidence" value="ECO:0007669"/>
    <property type="project" value="UniProtKB-KW"/>
</dbReference>
<dbReference type="AlphaFoldDB" id="A0ABD3FQG6"/>
<dbReference type="InterPro" id="IPR010666">
    <property type="entry name" value="Znf_GRF"/>
</dbReference>
<feature type="site" description="Interaction with DNA substrate" evidence="10">
    <location>
        <position position="301"/>
    </location>
</feature>
<keyword evidence="5" id="KW-0862">Zinc</keyword>
<keyword evidence="16" id="KW-1185">Reference proteome</keyword>
<evidence type="ECO:0000259" key="14">
    <source>
        <dbReference type="PROSITE" id="PS51999"/>
    </source>
</evidence>
<evidence type="ECO:0000256" key="3">
    <source>
        <dbReference type="ARBA" id="ARBA00022771"/>
    </source>
</evidence>
<dbReference type="GO" id="GO:0016787">
    <property type="term" value="F:hydrolase activity"/>
    <property type="evidence" value="ECO:0007669"/>
    <property type="project" value="UniProtKB-KW"/>
</dbReference>
<evidence type="ECO:0000256" key="5">
    <source>
        <dbReference type="ARBA" id="ARBA00022833"/>
    </source>
</evidence>
<feature type="binding site" evidence="9">
    <location>
        <position position="182"/>
    </location>
    <ligand>
        <name>Mg(2+)</name>
        <dbReference type="ChEBI" id="CHEBI:18420"/>
        <label>1</label>
    </ligand>
</feature>
<reference evidence="15 16" key="1">
    <citation type="submission" date="2024-09" db="EMBL/GenBank/DDBJ databases">
        <title>Genome sequencing and assembly of Phytophthora oleae, isolate VK10A, causative agent of rot of olive drupes.</title>
        <authorList>
            <person name="Conti Taguali S."/>
            <person name="Riolo M."/>
            <person name="La Spada F."/>
            <person name="Cacciola S.O."/>
            <person name="Dionisio G."/>
        </authorList>
    </citation>
    <scope>NUCLEOTIDE SEQUENCE [LARGE SCALE GENOMIC DNA]</scope>
    <source>
        <strain evidence="15 16">VK10A</strain>
    </source>
</reference>
<feature type="binding site" evidence="9">
    <location>
        <position position="180"/>
    </location>
    <ligand>
        <name>Mg(2+)</name>
        <dbReference type="ChEBI" id="CHEBI:18420"/>
        <label>1</label>
    </ligand>
</feature>
<keyword evidence="7" id="KW-0539">Nucleus</keyword>
<feature type="binding site" evidence="9">
    <location>
        <position position="300"/>
    </location>
    <ligand>
        <name>Mg(2+)</name>
        <dbReference type="ChEBI" id="CHEBI:18420"/>
        <label>1</label>
    </ligand>
</feature>
<dbReference type="PANTHER" id="PTHR22748">
    <property type="entry name" value="AP ENDONUCLEASE"/>
    <property type="match status" value="1"/>
</dbReference>
<dbReference type="PROSITE" id="PS51999">
    <property type="entry name" value="ZF_GRF"/>
    <property type="match status" value="1"/>
</dbReference>
<evidence type="ECO:0000256" key="2">
    <source>
        <dbReference type="ARBA" id="ARBA00022723"/>
    </source>
</evidence>
<feature type="binding site" evidence="9">
    <location>
        <position position="301"/>
    </location>
    <ligand>
        <name>Mg(2+)</name>
        <dbReference type="ChEBI" id="CHEBI:18420"/>
        <label>1</label>
    </ligand>
</feature>
<feature type="active site" description="Proton donor/acceptor" evidence="8">
    <location>
        <position position="180"/>
    </location>
</feature>
<dbReference type="Pfam" id="PF06839">
    <property type="entry name" value="Zn_ribbon_GRF"/>
    <property type="match status" value="1"/>
</dbReference>
<dbReference type="InterPro" id="IPR020847">
    <property type="entry name" value="AP_endonuclease_F1_BS"/>
</dbReference>
<keyword evidence="9" id="KW-0464">Manganese</keyword>
<keyword evidence="2 9" id="KW-0479">Metal-binding</keyword>